<dbReference type="InterPro" id="IPR051310">
    <property type="entry name" value="MCP_chemotaxis"/>
</dbReference>
<name>A0ABT9G4Z0_LEPDI</name>
<gene>
    <name evidence="8" type="ORF">Q8X39_12920</name>
</gene>
<feature type="compositionally biased region" description="Low complexity" evidence="4">
    <location>
        <begin position="533"/>
        <end position="562"/>
    </location>
</feature>
<keyword evidence="9" id="KW-1185">Reference proteome</keyword>
<keyword evidence="5" id="KW-0812">Transmembrane</keyword>
<dbReference type="InterPro" id="IPR004090">
    <property type="entry name" value="Chemotax_Me-accpt_rcpt"/>
</dbReference>
<dbReference type="InterPro" id="IPR004089">
    <property type="entry name" value="MCPsignal_dom"/>
</dbReference>
<reference evidence="8 9" key="1">
    <citation type="submission" date="2023-08" db="EMBL/GenBank/DDBJ databases">
        <authorList>
            <person name="Roldan D.M."/>
            <person name="Menes R.J."/>
        </authorList>
    </citation>
    <scope>NUCLEOTIDE SEQUENCE [LARGE SCALE GENOMIC DNA]</scope>
    <source>
        <strain evidence="8 9">CCM 2812</strain>
    </source>
</reference>
<keyword evidence="1" id="KW-0488">Methylation</keyword>
<feature type="domain" description="Methyl-accepting transducer" evidence="6">
    <location>
        <begin position="276"/>
        <end position="505"/>
    </location>
</feature>
<dbReference type="PROSITE" id="PS50111">
    <property type="entry name" value="CHEMOTAXIS_TRANSDUC_2"/>
    <property type="match status" value="1"/>
</dbReference>
<evidence type="ECO:0000259" key="6">
    <source>
        <dbReference type="PROSITE" id="PS50111"/>
    </source>
</evidence>
<feature type="domain" description="HAMP" evidence="7">
    <location>
        <begin position="219"/>
        <end position="271"/>
    </location>
</feature>
<comment type="similarity">
    <text evidence="2">Belongs to the methyl-accepting chemotaxis (MCP) protein family.</text>
</comment>
<dbReference type="Pfam" id="PF00015">
    <property type="entry name" value="MCPsignal"/>
    <property type="match status" value="1"/>
</dbReference>
<dbReference type="Pfam" id="PF00672">
    <property type="entry name" value="HAMP"/>
    <property type="match status" value="1"/>
</dbReference>
<proteinExistence type="inferred from homology"/>
<evidence type="ECO:0000259" key="7">
    <source>
        <dbReference type="PROSITE" id="PS50885"/>
    </source>
</evidence>
<dbReference type="PANTHER" id="PTHR43531">
    <property type="entry name" value="PROTEIN ICFG"/>
    <property type="match status" value="1"/>
</dbReference>
<feature type="compositionally biased region" description="Low complexity" evidence="4">
    <location>
        <begin position="574"/>
        <end position="594"/>
    </location>
</feature>
<feature type="region of interest" description="Disordered" evidence="4">
    <location>
        <begin position="522"/>
        <end position="602"/>
    </location>
</feature>
<sequence length="602" mass="63292">MNTIKSLMRQFTIRTRMTGAIVMVLALFVGFAGVGVAIGHHLQELNLHFMHHSVAESGHVADLRAQLGEVRVAEKNMVIDYDQPELLKVHLATWKQAHADLRKSFEGMLLGEEDEDNPIARDAIKRLDEYVATTSRAVDNTMAGAYDGHRTVDRVLERSKILMAGIVKNVAAIDEIVKAEALSTQAELAAATRQALVIFGVALAVVILIVAPLTLTNSHSIVQPIDEARRFADAIASGDLSARLKVDGRDEPAELMRSLGSMQQSLQGIVGNIRHTAESISVASAQIATGNQDLSGRTEQTASNLQHAASSMEQVSGTVRQTAESARTANQLASSATEAAHRGGTVVSQVITNMEEINTSSRKIAEIIGVIDGIAFQTNILALNAAVEAARAGEQGRGFAVVAGEVRSLAQRSANAAREIKSLIGASVEKVDSGARLVHDAGSTMTEIVSSVQRVTDIIGEITAATTEQSGELGQVSSAVTQLDQMTQQNAALVEESAAAAESLREQALRLSSVVSQFRIDGSEASDDSAFRPAQARPALKAATPATPAAAPKAKAAAPKATSQMATSPKATTPKPASASVHAPAPAPTAAIAAPDDDWTSF</sequence>
<evidence type="ECO:0000313" key="8">
    <source>
        <dbReference type="EMBL" id="MDP4301544.1"/>
    </source>
</evidence>
<dbReference type="SUPFAM" id="SSF58104">
    <property type="entry name" value="Methyl-accepting chemotaxis protein (MCP) signaling domain"/>
    <property type="match status" value="1"/>
</dbReference>
<protein>
    <submittedName>
        <fullName evidence="8">Methyl-accepting chemotaxis protein</fullName>
    </submittedName>
</protein>
<dbReference type="Gene3D" id="1.10.287.950">
    <property type="entry name" value="Methyl-accepting chemotaxis protein"/>
    <property type="match status" value="1"/>
</dbReference>
<organism evidence="8 9">
    <name type="scientific">Leptothrix discophora</name>
    <dbReference type="NCBI Taxonomy" id="89"/>
    <lineage>
        <taxon>Bacteria</taxon>
        <taxon>Pseudomonadati</taxon>
        <taxon>Pseudomonadota</taxon>
        <taxon>Betaproteobacteria</taxon>
        <taxon>Burkholderiales</taxon>
        <taxon>Sphaerotilaceae</taxon>
        <taxon>Leptothrix</taxon>
    </lineage>
</organism>
<dbReference type="PANTHER" id="PTHR43531:SF14">
    <property type="entry name" value="METHYL-ACCEPTING CHEMOTAXIS PROTEIN I-RELATED"/>
    <property type="match status" value="1"/>
</dbReference>
<comment type="caution">
    <text evidence="8">The sequence shown here is derived from an EMBL/GenBank/DDBJ whole genome shotgun (WGS) entry which is preliminary data.</text>
</comment>
<keyword evidence="3" id="KW-0807">Transducer</keyword>
<accession>A0ABT9G4Z0</accession>
<dbReference type="SMART" id="SM00304">
    <property type="entry name" value="HAMP"/>
    <property type="match status" value="1"/>
</dbReference>
<dbReference type="PRINTS" id="PR00260">
    <property type="entry name" value="CHEMTRNSDUCR"/>
</dbReference>
<evidence type="ECO:0000313" key="9">
    <source>
        <dbReference type="Proteomes" id="UP001235760"/>
    </source>
</evidence>
<evidence type="ECO:0000256" key="5">
    <source>
        <dbReference type="SAM" id="Phobius"/>
    </source>
</evidence>
<dbReference type="RefSeq" id="WP_305750094.1">
    <property type="nucleotide sequence ID" value="NZ_JAUZEE010000006.1"/>
</dbReference>
<dbReference type="SMART" id="SM00283">
    <property type="entry name" value="MA"/>
    <property type="match status" value="1"/>
</dbReference>
<evidence type="ECO:0000256" key="3">
    <source>
        <dbReference type="PROSITE-ProRule" id="PRU00284"/>
    </source>
</evidence>
<dbReference type="InterPro" id="IPR003660">
    <property type="entry name" value="HAMP_dom"/>
</dbReference>
<dbReference type="CDD" id="cd11386">
    <property type="entry name" value="MCP_signal"/>
    <property type="match status" value="1"/>
</dbReference>
<dbReference type="CDD" id="cd06225">
    <property type="entry name" value="HAMP"/>
    <property type="match status" value="1"/>
</dbReference>
<dbReference type="PROSITE" id="PS50885">
    <property type="entry name" value="HAMP"/>
    <property type="match status" value="1"/>
</dbReference>
<evidence type="ECO:0000256" key="4">
    <source>
        <dbReference type="SAM" id="MobiDB-lite"/>
    </source>
</evidence>
<dbReference type="Proteomes" id="UP001235760">
    <property type="component" value="Unassembled WGS sequence"/>
</dbReference>
<feature type="transmembrane region" description="Helical" evidence="5">
    <location>
        <begin position="20"/>
        <end position="42"/>
    </location>
</feature>
<keyword evidence="5" id="KW-1133">Transmembrane helix</keyword>
<keyword evidence="5" id="KW-0472">Membrane</keyword>
<dbReference type="EMBL" id="JAUZEE010000006">
    <property type="protein sequence ID" value="MDP4301544.1"/>
    <property type="molecule type" value="Genomic_DNA"/>
</dbReference>
<evidence type="ECO:0000256" key="2">
    <source>
        <dbReference type="ARBA" id="ARBA00029447"/>
    </source>
</evidence>
<evidence type="ECO:0000256" key="1">
    <source>
        <dbReference type="ARBA" id="ARBA00022481"/>
    </source>
</evidence>